<dbReference type="AlphaFoldDB" id="A0A2J6RQQ1"/>
<gene>
    <name evidence="2" type="ORF">L207DRAFT_346414</name>
</gene>
<dbReference type="Proteomes" id="UP000235786">
    <property type="component" value="Unassembled WGS sequence"/>
</dbReference>
<sequence length="509" mass="58146">MTLSPAAMNLAAEWLKDCLSNHDSCQRPLETELPTRVIDVGRDGDNPQLFIANGAKGHYVTLSHRWGESTPLTTTMSTLGKRVNGITMAELPRTFQDAVRCTRYLGYKYLWIDSLCIIQDSKVDWEHESSQMQDIYTRAILNISANAAHDSTSGLGSSKRLTAGKPIGGSSNGDYVHLRDLYYHTDSSGVSHVPHQDEGFEHALQTRGWVLQERMLSPRILHFSAYEMAWECDTFCRCECATSPRKPTARPFRTLLVKSEPDYDSHIAWSQLLRKYNTLKLTYESDKLLAFTGLAYKAAEFFRKTYLAGLWKEDLPFALLWYVKGGKESTRLKNYGLSWSWTSIRGEVGPALWPTSPELSVVYEANITAVCLCSEVGRTLGPLQRRSISIRGKKVSINKLFLETQHQRVKISSPPTMLEGELIRPDVSDWTEFLDVGNGPLFLFLLYIYKQPGLNYPLARGLIIRPINMISENSVEEKCYRRIGYYRDWGRRNMWDKYNQFQEEEICLV</sequence>
<evidence type="ECO:0000313" key="3">
    <source>
        <dbReference type="Proteomes" id="UP000235786"/>
    </source>
</evidence>
<evidence type="ECO:0000313" key="2">
    <source>
        <dbReference type="EMBL" id="PMD40830.1"/>
    </source>
</evidence>
<dbReference type="PANTHER" id="PTHR33112">
    <property type="entry name" value="DOMAIN PROTEIN, PUTATIVE-RELATED"/>
    <property type="match status" value="1"/>
</dbReference>
<dbReference type="EMBL" id="KZ613945">
    <property type="protein sequence ID" value="PMD40830.1"/>
    <property type="molecule type" value="Genomic_DNA"/>
</dbReference>
<feature type="domain" description="Heterokaryon incompatibility" evidence="1">
    <location>
        <begin position="59"/>
        <end position="213"/>
    </location>
</feature>
<organism evidence="2 3">
    <name type="scientific">Hyaloscypha variabilis (strain UAMH 11265 / GT02V1 / F)</name>
    <name type="common">Meliniomyces variabilis</name>
    <dbReference type="NCBI Taxonomy" id="1149755"/>
    <lineage>
        <taxon>Eukaryota</taxon>
        <taxon>Fungi</taxon>
        <taxon>Dikarya</taxon>
        <taxon>Ascomycota</taxon>
        <taxon>Pezizomycotina</taxon>
        <taxon>Leotiomycetes</taxon>
        <taxon>Helotiales</taxon>
        <taxon>Hyaloscyphaceae</taxon>
        <taxon>Hyaloscypha</taxon>
        <taxon>Hyaloscypha variabilis</taxon>
    </lineage>
</organism>
<dbReference type="PANTHER" id="PTHR33112:SF16">
    <property type="entry name" value="HETEROKARYON INCOMPATIBILITY DOMAIN-CONTAINING PROTEIN"/>
    <property type="match status" value="1"/>
</dbReference>
<accession>A0A2J6RQQ1</accession>
<name>A0A2J6RQQ1_HYAVF</name>
<dbReference type="OrthoDB" id="5125733at2759"/>
<dbReference type="Pfam" id="PF06985">
    <property type="entry name" value="HET"/>
    <property type="match status" value="1"/>
</dbReference>
<evidence type="ECO:0000259" key="1">
    <source>
        <dbReference type="Pfam" id="PF06985"/>
    </source>
</evidence>
<keyword evidence="3" id="KW-1185">Reference proteome</keyword>
<reference evidence="2 3" key="1">
    <citation type="submission" date="2016-04" db="EMBL/GenBank/DDBJ databases">
        <title>A degradative enzymes factory behind the ericoid mycorrhizal symbiosis.</title>
        <authorList>
            <consortium name="DOE Joint Genome Institute"/>
            <person name="Martino E."/>
            <person name="Morin E."/>
            <person name="Grelet G."/>
            <person name="Kuo A."/>
            <person name="Kohler A."/>
            <person name="Daghino S."/>
            <person name="Barry K."/>
            <person name="Choi C."/>
            <person name="Cichocki N."/>
            <person name="Clum A."/>
            <person name="Copeland A."/>
            <person name="Hainaut M."/>
            <person name="Haridas S."/>
            <person name="Labutti K."/>
            <person name="Lindquist E."/>
            <person name="Lipzen A."/>
            <person name="Khouja H.-R."/>
            <person name="Murat C."/>
            <person name="Ohm R."/>
            <person name="Olson A."/>
            <person name="Spatafora J."/>
            <person name="Veneault-Fourrey C."/>
            <person name="Henrissat B."/>
            <person name="Grigoriev I."/>
            <person name="Martin F."/>
            <person name="Perotto S."/>
        </authorList>
    </citation>
    <scope>NUCLEOTIDE SEQUENCE [LARGE SCALE GENOMIC DNA]</scope>
    <source>
        <strain evidence="2 3">F</strain>
    </source>
</reference>
<protein>
    <submittedName>
        <fullName evidence="2">HET-domain-containing protein</fullName>
    </submittedName>
</protein>
<dbReference type="InterPro" id="IPR010730">
    <property type="entry name" value="HET"/>
</dbReference>
<proteinExistence type="predicted"/>